<name>A0A834WG07_9FABA</name>
<dbReference type="OrthoDB" id="550575at2759"/>
<dbReference type="EMBL" id="JAAIUW010000008">
    <property type="protein sequence ID" value="KAF7819528.1"/>
    <property type="molecule type" value="Genomic_DNA"/>
</dbReference>
<dbReference type="SMART" id="SM00367">
    <property type="entry name" value="LRR_CC"/>
    <property type="match status" value="5"/>
</dbReference>
<comment type="caution">
    <text evidence="2">The sequence shown here is derived from an EMBL/GenBank/DDBJ whole genome shotgun (WGS) entry which is preliminary data.</text>
</comment>
<dbReference type="InterPro" id="IPR036047">
    <property type="entry name" value="F-box-like_dom_sf"/>
</dbReference>
<dbReference type="SUPFAM" id="SSF81383">
    <property type="entry name" value="F-box domain"/>
    <property type="match status" value="1"/>
</dbReference>
<reference evidence="2" key="1">
    <citation type="submission" date="2020-09" db="EMBL/GenBank/DDBJ databases">
        <title>Genome-Enabled Discovery of Anthraquinone Biosynthesis in Senna tora.</title>
        <authorList>
            <person name="Kang S.-H."/>
            <person name="Pandey R.P."/>
            <person name="Lee C.-M."/>
            <person name="Sim J.-S."/>
            <person name="Jeong J.-T."/>
            <person name="Choi B.-S."/>
            <person name="Jung M."/>
            <person name="Ginzburg D."/>
            <person name="Zhao K."/>
            <person name="Won S.Y."/>
            <person name="Oh T.-J."/>
            <person name="Yu Y."/>
            <person name="Kim N.-H."/>
            <person name="Lee O.R."/>
            <person name="Lee T.-H."/>
            <person name="Bashyal P."/>
            <person name="Kim T.-S."/>
            <person name="Lee W.-H."/>
            <person name="Kawkins C."/>
            <person name="Kim C.-K."/>
            <person name="Kim J.S."/>
            <person name="Ahn B.O."/>
            <person name="Rhee S.Y."/>
            <person name="Sohng J.K."/>
        </authorList>
    </citation>
    <scope>NUCLEOTIDE SEQUENCE</scope>
    <source>
        <tissue evidence="2">Leaf</tissue>
    </source>
</reference>
<dbReference type="GO" id="GO:0019005">
    <property type="term" value="C:SCF ubiquitin ligase complex"/>
    <property type="evidence" value="ECO:0007669"/>
    <property type="project" value="TreeGrafter"/>
</dbReference>
<dbReference type="Proteomes" id="UP000634136">
    <property type="component" value="Unassembled WGS sequence"/>
</dbReference>
<gene>
    <name evidence="2" type="ORF">G2W53_024983</name>
</gene>
<keyword evidence="3" id="KW-1185">Reference proteome</keyword>
<dbReference type="GO" id="GO:0031146">
    <property type="term" value="P:SCF-dependent proteasomal ubiquitin-dependent protein catabolic process"/>
    <property type="evidence" value="ECO:0007669"/>
    <property type="project" value="TreeGrafter"/>
</dbReference>
<evidence type="ECO:0000313" key="2">
    <source>
        <dbReference type="EMBL" id="KAF7819528.1"/>
    </source>
</evidence>
<evidence type="ECO:0000259" key="1">
    <source>
        <dbReference type="SMART" id="SM00256"/>
    </source>
</evidence>
<protein>
    <submittedName>
        <fullName evidence="2">F-box/LRR-repeat protein 4-like</fullName>
    </submittedName>
</protein>
<organism evidence="2 3">
    <name type="scientific">Senna tora</name>
    <dbReference type="NCBI Taxonomy" id="362788"/>
    <lineage>
        <taxon>Eukaryota</taxon>
        <taxon>Viridiplantae</taxon>
        <taxon>Streptophyta</taxon>
        <taxon>Embryophyta</taxon>
        <taxon>Tracheophyta</taxon>
        <taxon>Spermatophyta</taxon>
        <taxon>Magnoliopsida</taxon>
        <taxon>eudicotyledons</taxon>
        <taxon>Gunneridae</taxon>
        <taxon>Pentapetalae</taxon>
        <taxon>rosids</taxon>
        <taxon>fabids</taxon>
        <taxon>Fabales</taxon>
        <taxon>Fabaceae</taxon>
        <taxon>Caesalpinioideae</taxon>
        <taxon>Cassia clade</taxon>
        <taxon>Senna</taxon>
    </lineage>
</organism>
<sequence length="461" mass="51038">MDTILCDELLQEIFLKLPPSSFSSVSLVSKRWLFLFRSSRTSLSLRLLPHSSFLLSLSSLLSHHSSLSSLSLFLSSDPSALALTDDFLAVVSSRCSHLRALRFLPLPVSLSSMVSLSKACTRLTSLCITLHRPIFLKWILAFPSLKELSISLSSETEEREYANTETELELGLESLCLAGIRGDDWGIGWLWRSCKRLKKLQLQNCQGIGGSYSSFAQSLKNLQQIEVRTCRSIIDAILLNLSENCETLNSLLLYDGGSREGLHHFFSHTRSNLHNLDLRLPLDLDNAHLAAIAANSRNLTSLRLQNCCLVTGSGLKLVATSMASSGGLEELSLINCDVVERESGLLATLGQNLRQLRKLDLSHNELLNDKEFISMSVSCTCVVDLKLRGCRGLTGAAMASVARSCKFLENVDIMHCCGIESEAIEVLMEKCPKLRRISVEENKLSDAAKMWASNRFIEVVL</sequence>
<dbReference type="Pfam" id="PF13516">
    <property type="entry name" value="LRR_6"/>
    <property type="match status" value="1"/>
</dbReference>
<dbReference type="InterPro" id="IPR001810">
    <property type="entry name" value="F-box_dom"/>
</dbReference>
<dbReference type="SMART" id="SM00256">
    <property type="entry name" value="FBOX"/>
    <property type="match status" value="1"/>
</dbReference>
<dbReference type="InterPro" id="IPR032675">
    <property type="entry name" value="LRR_dom_sf"/>
</dbReference>
<dbReference type="PANTHER" id="PTHR13318">
    <property type="entry name" value="PARTNER OF PAIRED, ISOFORM B-RELATED"/>
    <property type="match status" value="1"/>
</dbReference>
<proteinExistence type="predicted"/>
<feature type="domain" description="F-box" evidence="1">
    <location>
        <begin position="5"/>
        <end position="45"/>
    </location>
</feature>
<dbReference type="Gene3D" id="3.80.10.10">
    <property type="entry name" value="Ribonuclease Inhibitor"/>
    <property type="match status" value="1"/>
</dbReference>
<dbReference type="Pfam" id="PF00646">
    <property type="entry name" value="F-box"/>
    <property type="match status" value="1"/>
</dbReference>
<dbReference type="Gene3D" id="1.20.1280.50">
    <property type="match status" value="1"/>
</dbReference>
<accession>A0A834WG07</accession>
<dbReference type="PANTHER" id="PTHR13318:SF77">
    <property type="entry name" value="F-BOX DOMAIN-CONTAINING PROTEIN"/>
    <property type="match status" value="1"/>
</dbReference>
<dbReference type="SUPFAM" id="SSF52047">
    <property type="entry name" value="RNI-like"/>
    <property type="match status" value="2"/>
</dbReference>
<dbReference type="InterPro" id="IPR001611">
    <property type="entry name" value="Leu-rich_rpt"/>
</dbReference>
<dbReference type="InterPro" id="IPR006553">
    <property type="entry name" value="Leu-rich_rpt_Cys-con_subtyp"/>
</dbReference>
<dbReference type="AlphaFoldDB" id="A0A834WG07"/>
<evidence type="ECO:0000313" key="3">
    <source>
        <dbReference type="Proteomes" id="UP000634136"/>
    </source>
</evidence>